<evidence type="ECO:0000313" key="2">
    <source>
        <dbReference type="Proteomes" id="UP000242715"/>
    </source>
</evidence>
<organism evidence="1 2">
    <name type="scientific">Trifolium subterraneum</name>
    <name type="common">Subterranean clover</name>
    <dbReference type="NCBI Taxonomy" id="3900"/>
    <lineage>
        <taxon>Eukaryota</taxon>
        <taxon>Viridiplantae</taxon>
        <taxon>Streptophyta</taxon>
        <taxon>Embryophyta</taxon>
        <taxon>Tracheophyta</taxon>
        <taxon>Spermatophyta</taxon>
        <taxon>Magnoliopsida</taxon>
        <taxon>eudicotyledons</taxon>
        <taxon>Gunneridae</taxon>
        <taxon>Pentapetalae</taxon>
        <taxon>rosids</taxon>
        <taxon>fabids</taxon>
        <taxon>Fabales</taxon>
        <taxon>Fabaceae</taxon>
        <taxon>Papilionoideae</taxon>
        <taxon>50 kb inversion clade</taxon>
        <taxon>NPAAA clade</taxon>
        <taxon>Hologalegina</taxon>
        <taxon>IRL clade</taxon>
        <taxon>Trifolieae</taxon>
        <taxon>Trifolium</taxon>
    </lineage>
</organism>
<dbReference type="AlphaFoldDB" id="A0A2Z6ND36"/>
<proteinExistence type="predicted"/>
<sequence>MKMKITRNKECCRVDDGLKRVVRARRVKKVLKGSIPKEHQITLPLQLETNDHIQWLLTCAATQRWSRLTGKWFTGGSPKMWVGILATAAQQCAAVAKIPTHIPVNHLPVRCDHRCVASEVNSH</sequence>
<gene>
    <name evidence="1" type="ORF">TSUD_49570</name>
</gene>
<evidence type="ECO:0000313" key="1">
    <source>
        <dbReference type="EMBL" id="GAU42608.1"/>
    </source>
</evidence>
<accession>A0A2Z6ND36</accession>
<dbReference type="Proteomes" id="UP000242715">
    <property type="component" value="Unassembled WGS sequence"/>
</dbReference>
<dbReference type="EMBL" id="DF973926">
    <property type="protein sequence ID" value="GAU42608.1"/>
    <property type="molecule type" value="Genomic_DNA"/>
</dbReference>
<protein>
    <submittedName>
        <fullName evidence="1">Uncharacterized protein</fullName>
    </submittedName>
</protein>
<keyword evidence="2" id="KW-1185">Reference proteome</keyword>
<reference evidence="2" key="1">
    <citation type="journal article" date="2017" name="Front. Plant Sci.">
        <title>Climate Clever Clovers: New Paradigm to Reduce the Environmental Footprint of Ruminants by Breeding Low Methanogenic Forages Utilizing Haplotype Variation.</title>
        <authorList>
            <person name="Kaur P."/>
            <person name="Appels R."/>
            <person name="Bayer P.E."/>
            <person name="Keeble-Gagnere G."/>
            <person name="Wang J."/>
            <person name="Hirakawa H."/>
            <person name="Shirasawa K."/>
            <person name="Vercoe P."/>
            <person name="Stefanova K."/>
            <person name="Durmic Z."/>
            <person name="Nichols P."/>
            <person name="Revell C."/>
            <person name="Isobe S.N."/>
            <person name="Edwards D."/>
            <person name="Erskine W."/>
        </authorList>
    </citation>
    <scope>NUCLEOTIDE SEQUENCE [LARGE SCALE GENOMIC DNA]</scope>
    <source>
        <strain evidence="2">cv. Daliak</strain>
    </source>
</reference>
<name>A0A2Z6ND36_TRISU</name>